<gene>
    <name evidence="1" type="ORF">NARC_50211</name>
</gene>
<dbReference type="Proteomes" id="UP000315289">
    <property type="component" value="Unassembled WGS sequence"/>
</dbReference>
<organism evidence="1 2">
    <name type="scientific">Candidatus Nitrosocosmicus arcticus</name>
    <dbReference type="NCBI Taxonomy" id="2035267"/>
    <lineage>
        <taxon>Archaea</taxon>
        <taxon>Nitrososphaerota</taxon>
        <taxon>Nitrososphaeria</taxon>
        <taxon>Nitrososphaerales</taxon>
        <taxon>Nitrososphaeraceae</taxon>
        <taxon>Candidatus Nitrosocosmicus</taxon>
    </lineage>
</organism>
<name>A0A557SWP9_9ARCH</name>
<evidence type="ECO:0000313" key="2">
    <source>
        <dbReference type="Proteomes" id="UP000315289"/>
    </source>
</evidence>
<evidence type="ECO:0000313" key="1">
    <source>
        <dbReference type="EMBL" id="TVP41030.1"/>
    </source>
</evidence>
<comment type="caution">
    <text evidence="1">The sequence shown here is derived from an EMBL/GenBank/DDBJ whole genome shotgun (WGS) entry which is preliminary data.</text>
</comment>
<keyword evidence="2" id="KW-1185">Reference proteome</keyword>
<dbReference type="AlphaFoldDB" id="A0A557SWP9"/>
<proteinExistence type="predicted"/>
<dbReference type="EMBL" id="VOAH01000005">
    <property type="protein sequence ID" value="TVP41030.1"/>
    <property type="molecule type" value="Genomic_DNA"/>
</dbReference>
<reference evidence="1 2" key="1">
    <citation type="journal article" date="2019" name="Front. Microbiol.">
        <title>Ammonia Oxidation by the Arctic Terrestrial Thaumarchaeote Candidatus Nitrosocosmicus arcticus Is Stimulated by Increasing Temperatures.</title>
        <authorList>
            <person name="Alves R.J.E."/>
            <person name="Kerou M."/>
            <person name="Zappe A."/>
            <person name="Bittner R."/>
            <person name="Abby S.S."/>
            <person name="Schmidt H.A."/>
            <person name="Pfeifer K."/>
            <person name="Schleper C."/>
        </authorList>
    </citation>
    <scope>NUCLEOTIDE SEQUENCE [LARGE SCALE GENOMIC DNA]</scope>
    <source>
        <strain evidence="1 2">Kfb</strain>
    </source>
</reference>
<sequence length="95" mass="11078">MLKYIICSHLGMSSFDNIDWNQAVKKEARGIRDDDLGEVQQIYQENVITKVGLIDKVTYSIPKSLVDRFDGHTLRFKITKEEAEARFKTKDEVWL</sequence>
<accession>A0A557SWP9</accession>
<protein>
    <submittedName>
        <fullName evidence="1">Uncharacterized protein</fullName>
    </submittedName>
</protein>